<sequence length="263" mass="27983">MVRLGMVAPLDHPLSSEILQGIQQEVGSALCWSVVAGQPWQTAPGLSAVLGESLDLLILLDGAFHPTEYAALAAQYPTLTIGPHSHFRDNHVQLDAVAASELATRHLLEMGHQHIAFVGSCQHGLLALHQKGFLDAIGKTAAPLLLAGDGSEKSGHDAVLDLLARQIPFTALITSNARMASGARLALYRRGLQVPHDVSLLALEDTSSTPCMIPPLTTVHFPGEQLGQHIACALLLNQIQPPLPHVLLPALLLRESTTSPRTS</sequence>
<reference evidence="7" key="1">
    <citation type="journal article" date="2019" name="Int. J. Syst. Evol. Microbiol.">
        <title>The Global Catalogue of Microorganisms (GCM) 10K type strain sequencing project: providing services to taxonomists for standard genome sequencing and annotation.</title>
        <authorList>
            <consortium name="The Broad Institute Genomics Platform"/>
            <consortium name="The Broad Institute Genome Sequencing Center for Infectious Disease"/>
            <person name="Wu L."/>
            <person name="Ma J."/>
        </authorList>
    </citation>
    <scope>NUCLEOTIDE SEQUENCE [LARGE SCALE GENOMIC DNA]</scope>
    <source>
        <strain evidence="7">JCM 14370</strain>
    </source>
</reference>
<dbReference type="PANTHER" id="PTHR30146:SF148">
    <property type="entry name" value="HTH-TYPE TRANSCRIPTIONAL REPRESSOR PURR-RELATED"/>
    <property type="match status" value="1"/>
</dbReference>
<evidence type="ECO:0000256" key="3">
    <source>
        <dbReference type="ARBA" id="ARBA00023125"/>
    </source>
</evidence>
<evidence type="ECO:0000313" key="6">
    <source>
        <dbReference type="EMBL" id="GGJ42348.1"/>
    </source>
</evidence>
<dbReference type="InterPro" id="IPR046335">
    <property type="entry name" value="LacI/GalR-like_sensor"/>
</dbReference>
<dbReference type="Gene3D" id="3.40.50.2300">
    <property type="match status" value="2"/>
</dbReference>
<name>A0ABQ2D1T6_9DEIO</name>
<dbReference type="Proteomes" id="UP000632222">
    <property type="component" value="Unassembled WGS sequence"/>
</dbReference>
<comment type="caution">
    <text evidence="6">The sequence shown here is derived from an EMBL/GenBank/DDBJ whole genome shotgun (WGS) entry which is preliminary data.</text>
</comment>
<evidence type="ECO:0000256" key="4">
    <source>
        <dbReference type="ARBA" id="ARBA00023163"/>
    </source>
</evidence>
<keyword evidence="3" id="KW-0238">DNA-binding</keyword>
<organism evidence="6 7">
    <name type="scientific">Deinococcus roseus</name>
    <dbReference type="NCBI Taxonomy" id="392414"/>
    <lineage>
        <taxon>Bacteria</taxon>
        <taxon>Thermotogati</taxon>
        <taxon>Deinococcota</taxon>
        <taxon>Deinococci</taxon>
        <taxon>Deinococcales</taxon>
        <taxon>Deinococcaceae</taxon>
        <taxon>Deinococcus</taxon>
    </lineage>
</organism>
<evidence type="ECO:0000259" key="5">
    <source>
        <dbReference type="Pfam" id="PF13377"/>
    </source>
</evidence>
<accession>A0ABQ2D1T6</accession>
<evidence type="ECO:0000313" key="7">
    <source>
        <dbReference type="Proteomes" id="UP000632222"/>
    </source>
</evidence>
<keyword evidence="4" id="KW-0804">Transcription</keyword>
<dbReference type="Pfam" id="PF13377">
    <property type="entry name" value="Peripla_BP_3"/>
    <property type="match status" value="1"/>
</dbReference>
<keyword evidence="1" id="KW-0678">Repressor</keyword>
<dbReference type="SUPFAM" id="SSF53822">
    <property type="entry name" value="Periplasmic binding protein-like I"/>
    <property type="match status" value="1"/>
</dbReference>
<evidence type="ECO:0000256" key="1">
    <source>
        <dbReference type="ARBA" id="ARBA00022491"/>
    </source>
</evidence>
<evidence type="ECO:0000256" key="2">
    <source>
        <dbReference type="ARBA" id="ARBA00023015"/>
    </source>
</evidence>
<dbReference type="InterPro" id="IPR028082">
    <property type="entry name" value="Peripla_BP_I"/>
</dbReference>
<keyword evidence="2" id="KW-0805">Transcription regulation</keyword>
<proteinExistence type="predicted"/>
<dbReference type="PANTHER" id="PTHR30146">
    <property type="entry name" value="LACI-RELATED TRANSCRIPTIONAL REPRESSOR"/>
    <property type="match status" value="1"/>
</dbReference>
<keyword evidence="7" id="KW-1185">Reference proteome</keyword>
<dbReference type="EMBL" id="BMOD01000012">
    <property type="protein sequence ID" value="GGJ42348.1"/>
    <property type="molecule type" value="Genomic_DNA"/>
</dbReference>
<protein>
    <recommendedName>
        <fullName evidence="5">Transcriptional regulator LacI/GalR-like sensor domain-containing protein</fullName>
    </recommendedName>
</protein>
<feature type="domain" description="Transcriptional regulator LacI/GalR-like sensor" evidence="5">
    <location>
        <begin position="105"/>
        <end position="257"/>
    </location>
</feature>
<gene>
    <name evidence="6" type="ORF">GCM10008938_30600</name>
</gene>